<evidence type="ECO:0000256" key="4">
    <source>
        <dbReference type="SAM" id="MobiDB-lite"/>
    </source>
</evidence>
<dbReference type="Pfam" id="PF13884">
    <property type="entry name" value="Peptidase_S74"/>
    <property type="match status" value="1"/>
</dbReference>
<feature type="domain" description="Peptidase S74" evidence="5">
    <location>
        <begin position="201"/>
        <end position="292"/>
    </location>
</feature>
<dbReference type="InterPro" id="IPR030392">
    <property type="entry name" value="S74_ICA"/>
</dbReference>
<dbReference type="PROSITE" id="PS51688">
    <property type="entry name" value="ICA"/>
    <property type="match status" value="1"/>
</dbReference>
<dbReference type="EMBL" id="JX536274">
    <property type="protein sequence ID" value="AFX83916.1"/>
    <property type="molecule type" value="Genomic_DNA"/>
</dbReference>
<name>K7XS79_9CAUD</name>
<dbReference type="GO" id="GO:0098015">
    <property type="term" value="C:virus tail"/>
    <property type="evidence" value="ECO:0007669"/>
    <property type="project" value="UniProtKB-KW"/>
</dbReference>
<evidence type="ECO:0000256" key="2">
    <source>
        <dbReference type="ARBA" id="ARBA00022732"/>
    </source>
</evidence>
<organism evidence="6">
    <name type="scientific">uncultured Mediterranean phage MEDS5 group</name>
    <dbReference type="NCBI Taxonomy" id="1262075"/>
    <lineage>
        <taxon>Viruses</taxon>
        <taxon>Duplodnaviria</taxon>
        <taxon>Heunggongvirae</taxon>
        <taxon>Uroviricota</taxon>
        <taxon>Caudoviricetes</taxon>
        <taxon>environmental samples</taxon>
    </lineage>
</organism>
<proteinExistence type="predicted"/>
<protein>
    <submittedName>
        <fullName evidence="6">Endo-N-actetylneuraminidase</fullName>
    </submittedName>
</protein>
<evidence type="ECO:0000313" key="6">
    <source>
        <dbReference type="EMBL" id="AFX83916.1"/>
    </source>
</evidence>
<reference evidence="6" key="1">
    <citation type="journal article" date="2013" name="Appl. Environ. Microbiol.">
        <title>Reconstruction of novel cyanobacterial siphovirus genomes from mediterranean metagenomic fosmids.</title>
        <authorList>
            <person name="Mizuno C.M."/>
            <person name="Rodriguez-Valera F."/>
            <person name="Garcia-Heredia I."/>
            <person name="Martin-Cuadrado A.B."/>
            <person name="Ghai R."/>
        </authorList>
    </citation>
    <scope>NUCLEOTIDE SEQUENCE</scope>
</reference>
<feature type="coiled-coil region" evidence="3">
    <location>
        <begin position="278"/>
        <end position="305"/>
    </location>
</feature>
<comment type="subcellular location">
    <subcellularLocation>
        <location evidence="1">Virion</location>
    </subcellularLocation>
</comment>
<keyword evidence="2" id="KW-1227">Viral tail protein</keyword>
<evidence type="ECO:0000259" key="5">
    <source>
        <dbReference type="PROSITE" id="PS51688"/>
    </source>
</evidence>
<evidence type="ECO:0000256" key="3">
    <source>
        <dbReference type="SAM" id="Coils"/>
    </source>
</evidence>
<evidence type="ECO:0000256" key="1">
    <source>
        <dbReference type="ARBA" id="ARBA00004328"/>
    </source>
</evidence>
<accession>K7XS79</accession>
<feature type="region of interest" description="Disordered" evidence="4">
    <location>
        <begin position="1"/>
        <end position="29"/>
    </location>
</feature>
<keyword evidence="3" id="KW-0175">Coiled coil</keyword>
<keyword evidence="2" id="KW-0946">Virion</keyword>
<sequence>MPITINGDSGLSGVNGSAGTPALQGTDSNTGIVFGTDTVQVSTGGTTRATVDSSGNITATGTAEFGGVLSVNRTGSGDGCFHAKLNGTTKASIASDGSATFVGGRAKLASDGNFELYNGSNQVVAISAGDGSATLADGNITFGGAGDATFAKVDAVFNSSSDVGLNLRNSSTGTSARFYSGSSIVGSITVSGSATAFNTSSDYRLKENVVGITDGITRVKQLSPSRFNFIADDTTTVDGFIAHEAQTVVPEAVTGEKDGEEMQGIDQSKLVPLLTAALQEAIGKIETLETQNASFEARLTALEGGAS</sequence>
<gene>
    <name evidence="6" type="ORF">MedDCM-OCT-S15-C5-cds19</name>
</gene>